<proteinExistence type="predicted"/>
<evidence type="ECO:0000256" key="1">
    <source>
        <dbReference type="ARBA" id="ARBA00023242"/>
    </source>
</evidence>
<dbReference type="GO" id="GO:0003677">
    <property type="term" value="F:DNA binding"/>
    <property type="evidence" value="ECO:0007669"/>
    <property type="project" value="InterPro"/>
</dbReference>
<dbReference type="AlphaFoldDB" id="A0A1V6T6A5"/>
<keyword evidence="1" id="KW-0539">Nucleus</keyword>
<evidence type="ECO:0000313" key="6">
    <source>
        <dbReference type="Proteomes" id="UP000191342"/>
    </source>
</evidence>
<keyword evidence="6" id="KW-1185">Reference proteome</keyword>
<keyword evidence="3" id="KW-1133">Transmembrane helix</keyword>
<dbReference type="PANTHER" id="PTHR42029:SF2">
    <property type="entry name" value="WAX SYNTHASE DOMAIN-CONTAINING PROTEIN"/>
    <property type="match status" value="1"/>
</dbReference>
<evidence type="ECO:0000256" key="2">
    <source>
        <dbReference type="SAM" id="MobiDB-lite"/>
    </source>
</evidence>
<evidence type="ECO:0000313" key="5">
    <source>
        <dbReference type="EMBL" id="OQE21440.1"/>
    </source>
</evidence>
<feature type="transmembrane region" description="Helical" evidence="3">
    <location>
        <begin position="118"/>
        <end position="136"/>
    </location>
</feature>
<feature type="region of interest" description="Disordered" evidence="2">
    <location>
        <begin position="508"/>
        <end position="527"/>
    </location>
</feature>
<dbReference type="CDD" id="cd12148">
    <property type="entry name" value="fungal_TF_MHR"/>
    <property type="match status" value="1"/>
</dbReference>
<accession>A0A1V6T6A5</accession>
<name>A0A1V6T6A5_9EURO</name>
<protein>
    <recommendedName>
        <fullName evidence="4">Xylanolytic transcriptional activator regulatory domain-containing protein</fullName>
    </recommendedName>
</protein>
<gene>
    <name evidence="5" type="ORF">PENFLA_c014G03240</name>
</gene>
<dbReference type="InterPro" id="IPR007219">
    <property type="entry name" value="XnlR_reg_dom"/>
</dbReference>
<dbReference type="Pfam" id="PF04082">
    <property type="entry name" value="Fungal_trans"/>
    <property type="match status" value="1"/>
</dbReference>
<feature type="transmembrane region" description="Helical" evidence="3">
    <location>
        <begin position="59"/>
        <end position="79"/>
    </location>
</feature>
<sequence>MQAPNIAQAGLLTLSRRIVQRPEDDPAALVLEAWSQGLMTGSLVIMAAVTFANMRPGVLLHKLILLELILATAHGTFIFAPDPVYGWYLASTAIGLIISWSLHNVIAWMKNRPFMSRGLSLFYIGTIVLAQPYWAAEIYANFAYFNNISLVAYEKIRPWEALFRDPWWIYTTCNLFWVVKTHYNFGLIELVRECPRFGLMLGSMCLSILFSVADVLSVTGVLSAAMPTGINPFWKKLELSRIWEQLERITAVVQGQSLKSSPSPKTQQLFHSLTDHDASIGFPVMVIQNAAFMNLLGLDQSLPVFLEGLEHGRSDISPQPPSTPTVMIDIQHASLLLSAFMKQIYIWYPILHAEYTEEFVQAITSYFPPSVGSCLTLLILAIGCVAECETITDAVQRRPEAIYIQAAMEMLPCVFADSSSRSAQCLLLFSIYHLCCARPCQAHDYVVMASYRLQNYLINELDTDDDTTEGSIFRNCFCEIRVQLDLVDSGIWSVASYAPAPASSATWTWNEPEPFESPNSTNDRSDSDRDLSYFVAEIAMRNMLRRCTWSISTLPHGSHIYAPIVAAELERQLDEWLQMLPEALSFRDSSSCIGSSRRNSAWGKFLRTQYYAFKASIYWPAVYEALSSGEANGDLLLHCSKFFTSYAEFATSAAAAVTVCKPNIWTLYASVFTISMATLAALAEPCLSEVAVLPGVARGLKLAVEILANVADVSPSLGEMSMILNDRVFQGNVLAI</sequence>
<dbReference type="GO" id="GO:0008270">
    <property type="term" value="F:zinc ion binding"/>
    <property type="evidence" value="ECO:0007669"/>
    <property type="project" value="InterPro"/>
</dbReference>
<keyword evidence="3" id="KW-0472">Membrane</keyword>
<dbReference type="Proteomes" id="UP000191342">
    <property type="component" value="Unassembled WGS sequence"/>
</dbReference>
<keyword evidence="3" id="KW-0812">Transmembrane</keyword>
<dbReference type="PANTHER" id="PTHR42029">
    <property type="entry name" value="AN04G07800"/>
    <property type="match status" value="1"/>
</dbReference>
<dbReference type="OrthoDB" id="4685598at2759"/>
<reference evidence="6" key="1">
    <citation type="journal article" date="2017" name="Nat. Microbiol.">
        <title>Global analysis of biosynthetic gene clusters reveals vast potential of secondary metabolite production in Penicillium species.</title>
        <authorList>
            <person name="Nielsen J.C."/>
            <person name="Grijseels S."/>
            <person name="Prigent S."/>
            <person name="Ji B."/>
            <person name="Dainat J."/>
            <person name="Nielsen K.F."/>
            <person name="Frisvad J.C."/>
            <person name="Workman M."/>
            <person name="Nielsen J."/>
        </authorList>
    </citation>
    <scope>NUCLEOTIDE SEQUENCE [LARGE SCALE GENOMIC DNA]</scope>
    <source>
        <strain evidence="6">IBT 14082</strain>
    </source>
</reference>
<dbReference type="GO" id="GO:0006351">
    <property type="term" value="P:DNA-templated transcription"/>
    <property type="evidence" value="ECO:0007669"/>
    <property type="project" value="InterPro"/>
</dbReference>
<feature type="domain" description="Xylanolytic transcriptional activator regulatory" evidence="4">
    <location>
        <begin position="337"/>
        <end position="448"/>
    </location>
</feature>
<evidence type="ECO:0000256" key="3">
    <source>
        <dbReference type="SAM" id="Phobius"/>
    </source>
</evidence>
<dbReference type="EMBL" id="MLQL01000014">
    <property type="protein sequence ID" value="OQE21440.1"/>
    <property type="molecule type" value="Genomic_DNA"/>
</dbReference>
<feature type="transmembrane region" description="Helical" evidence="3">
    <location>
        <begin position="85"/>
        <end position="106"/>
    </location>
</feature>
<evidence type="ECO:0000259" key="4">
    <source>
        <dbReference type="Pfam" id="PF04082"/>
    </source>
</evidence>
<feature type="transmembrane region" description="Helical" evidence="3">
    <location>
        <begin position="33"/>
        <end position="52"/>
    </location>
</feature>
<comment type="caution">
    <text evidence="5">The sequence shown here is derived from an EMBL/GenBank/DDBJ whole genome shotgun (WGS) entry which is preliminary data.</text>
</comment>
<organism evidence="5 6">
    <name type="scientific">Penicillium flavigenum</name>
    <dbReference type="NCBI Taxonomy" id="254877"/>
    <lineage>
        <taxon>Eukaryota</taxon>
        <taxon>Fungi</taxon>
        <taxon>Dikarya</taxon>
        <taxon>Ascomycota</taxon>
        <taxon>Pezizomycotina</taxon>
        <taxon>Eurotiomycetes</taxon>
        <taxon>Eurotiomycetidae</taxon>
        <taxon>Eurotiales</taxon>
        <taxon>Aspergillaceae</taxon>
        <taxon>Penicillium</taxon>
    </lineage>
</organism>